<dbReference type="Gene3D" id="2.10.109.10">
    <property type="entry name" value="Umud Fragment, subunit A"/>
    <property type="match status" value="1"/>
</dbReference>
<dbReference type="PRINTS" id="PR00727">
    <property type="entry name" value="LEADERPTASE"/>
</dbReference>
<dbReference type="PROSITE" id="PS00760">
    <property type="entry name" value="SPASE_I_2"/>
    <property type="match status" value="1"/>
</dbReference>
<dbReference type="InterPro" id="IPR019757">
    <property type="entry name" value="Pept_S26A_signal_pept_1_Lys-AS"/>
</dbReference>
<keyword evidence="6" id="KW-1133">Transmembrane helix</keyword>
<sequence>MAADDLALKNEDGVAAGAPKKREATDWWAEARGLVWLVLAVLGFHSFIAKPFYIPSESMLPGLLVGDRLVVTKYPYGYSYISPTFHVMPFTPGRLFGALPERGDVVIVTPPGSRTDYIKRVIGLPGDVIEVRSGTVFLDGQAVRRRAMGDRLVPVDANTRCEPEHYAGRRIEGEDGRLYCSLPIFRETLPGGRAYDTVDLGWSEGDDYAPVRVPAGHVFLMGDNRDNSADSRFSVARNGLGGPVPWENVGGRAEFITFSLDGTATWNPLSWFQSLRPGRAGTSLHPQRGGD</sequence>
<keyword evidence="6" id="KW-0812">Transmembrane</keyword>
<evidence type="ECO:0000256" key="3">
    <source>
        <dbReference type="ARBA" id="ARBA00013208"/>
    </source>
</evidence>
<dbReference type="RefSeq" id="WP_140231396.1">
    <property type="nucleotide sequence ID" value="NZ_BAAAEV010000001.1"/>
</dbReference>
<dbReference type="InterPro" id="IPR019533">
    <property type="entry name" value="Peptidase_S26"/>
</dbReference>
<dbReference type="GO" id="GO:0009003">
    <property type="term" value="F:signal peptidase activity"/>
    <property type="evidence" value="ECO:0007669"/>
    <property type="project" value="UniProtKB-EC"/>
</dbReference>
<accession>A0ABX0U3A4</accession>
<dbReference type="EMBL" id="JAASQP010000001">
    <property type="protein sequence ID" value="NIJ23787.1"/>
    <property type="molecule type" value="Genomic_DNA"/>
</dbReference>
<evidence type="ECO:0000259" key="7">
    <source>
        <dbReference type="Pfam" id="PF10502"/>
    </source>
</evidence>
<dbReference type="PANTHER" id="PTHR43390:SF1">
    <property type="entry name" value="CHLOROPLAST PROCESSING PEPTIDASE"/>
    <property type="match status" value="1"/>
</dbReference>
<comment type="catalytic activity">
    <reaction evidence="1 6">
        <text>Cleavage of hydrophobic, N-terminal signal or leader sequences from secreted and periplasmic proteins.</text>
        <dbReference type="EC" id="3.4.21.89"/>
    </reaction>
</comment>
<dbReference type="Pfam" id="PF10502">
    <property type="entry name" value="Peptidase_S26"/>
    <property type="match status" value="1"/>
</dbReference>
<gene>
    <name evidence="8" type="ORF">FHT01_001329</name>
</gene>
<feature type="domain" description="Peptidase S26" evidence="7">
    <location>
        <begin position="34"/>
        <end position="257"/>
    </location>
</feature>
<reference evidence="8 9" key="1">
    <citation type="submission" date="2020-03" db="EMBL/GenBank/DDBJ databases">
        <title>Genomic Encyclopedia of Type Strains, Phase IV (KMG-IV): sequencing the most valuable type-strain genomes for metagenomic binning, comparative biology and taxonomic classification.</title>
        <authorList>
            <person name="Goeker M."/>
        </authorList>
    </citation>
    <scope>NUCLEOTIDE SEQUENCE [LARGE SCALE GENOMIC DNA]</scope>
    <source>
        <strain evidence="8 9">DSM 22753</strain>
    </source>
</reference>
<proteinExistence type="inferred from homology"/>
<dbReference type="InterPro" id="IPR036286">
    <property type="entry name" value="LexA/Signal_pep-like_sf"/>
</dbReference>
<keyword evidence="6" id="KW-0645">Protease</keyword>
<protein>
    <recommendedName>
        <fullName evidence="4 6">Signal peptidase I</fullName>
        <ecNumber evidence="3 6">3.4.21.89</ecNumber>
    </recommendedName>
</protein>
<evidence type="ECO:0000256" key="2">
    <source>
        <dbReference type="ARBA" id="ARBA00009370"/>
    </source>
</evidence>
<feature type="transmembrane region" description="Helical" evidence="6">
    <location>
        <begin position="34"/>
        <end position="53"/>
    </location>
</feature>
<dbReference type="SUPFAM" id="SSF51306">
    <property type="entry name" value="LexA/Signal peptidase"/>
    <property type="match status" value="1"/>
</dbReference>
<evidence type="ECO:0000256" key="5">
    <source>
        <dbReference type="ARBA" id="ARBA00022801"/>
    </source>
</evidence>
<keyword evidence="9" id="KW-1185">Reference proteome</keyword>
<dbReference type="EC" id="3.4.21.89" evidence="3 6"/>
<dbReference type="InterPro" id="IPR000223">
    <property type="entry name" value="Pept_S26A_signal_pept_1"/>
</dbReference>
<name>A0ABX0U3A4_9SPHN</name>
<evidence type="ECO:0000256" key="1">
    <source>
        <dbReference type="ARBA" id="ARBA00000677"/>
    </source>
</evidence>
<keyword evidence="5 6" id="KW-0378">Hydrolase</keyword>
<comment type="subcellular location">
    <subcellularLocation>
        <location evidence="6">Membrane</location>
        <topology evidence="6">Single-pass type II membrane protein</topology>
    </subcellularLocation>
</comment>
<evidence type="ECO:0000313" key="9">
    <source>
        <dbReference type="Proteomes" id="UP000788153"/>
    </source>
</evidence>
<comment type="caution">
    <text evidence="8">The sequence shown here is derived from an EMBL/GenBank/DDBJ whole genome shotgun (WGS) entry which is preliminary data.</text>
</comment>
<organism evidence="8 9">
    <name type="scientific">Sphingomonas japonica</name>
    <dbReference type="NCBI Taxonomy" id="511662"/>
    <lineage>
        <taxon>Bacteria</taxon>
        <taxon>Pseudomonadati</taxon>
        <taxon>Pseudomonadota</taxon>
        <taxon>Alphaproteobacteria</taxon>
        <taxon>Sphingomonadales</taxon>
        <taxon>Sphingomonadaceae</taxon>
        <taxon>Sphingomonas</taxon>
    </lineage>
</organism>
<dbReference type="Proteomes" id="UP000788153">
    <property type="component" value="Unassembled WGS sequence"/>
</dbReference>
<evidence type="ECO:0000256" key="4">
    <source>
        <dbReference type="ARBA" id="ARBA00019232"/>
    </source>
</evidence>
<evidence type="ECO:0000256" key="6">
    <source>
        <dbReference type="RuleBase" id="RU362042"/>
    </source>
</evidence>
<dbReference type="PANTHER" id="PTHR43390">
    <property type="entry name" value="SIGNAL PEPTIDASE I"/>
    <property type="match status" value="1"/>
</dbReference>
<evidence type="ECO:0000313" key="8">
    <source>
        <dbReference type="EMBL" id="NIJ23787.1"/>
    </source>
</evidence>
<comment type="similarity">
    <text evidence="2 6">Belongs to the peptidase S26 family.</text>
</comment>
<dbReference type="NCBIfam" id="TIGR02227">
    <property type="entry name" value="sigpep_I_bact"/>
    <property type="match status" value="1"/>
</dbReference>
<dbReference type="CDD" id="cd06530">
    <property type="entry name" value="S26_SPase_I"/>
    <property type="match status" value="1"/>
</dbReference>
<keyword evidence="6" id="KW-0472">Membrane</keyword>